<dbReference type="InterPro" id="IPR002744">
    <property type="entry name" value="MIP18-like"/>
</dbReference>
<dbReference type="RefSeq" id="XP_025360137.1">
    <property type="nucleotide sequence ID" value="XM_025507845.1"/>
</dbReference>
<evidence type="ECO:0000256" key="2">
    <source>
        <dbReference type="ARBA" id="ARBA00022829"/>
    </source>
</evidence>
<feature type="domain" description="MIP18 family-like" evidence="4">
    <location>
        <begin position="79"/>
        <end position="160"/>
    </location>
</feature>
<dbReference type="GO" id="GO:0051604">
    <property type="term" value="P:protein maturation"/>
    <property type="evidence" value="ECO:0007669"/>
    <property type="project" value="InterPro"/>
</dbReference>
<comment type="similarity">
    <text evidence="1">Belongs to the MIP18 family.</text>
</comment>
<dbReference type="EMBL" id="KZ819675">
    <property type="protein sequence ID" value="PWN25525.1"/>
    <property type="molecule type" value="Genomic_DNA"/>
</dbReference>
<dbReference type="GeneID" id="37029668"/>
<dbReference type="OrthoDB" id="2746at2759"/>
<dbReference type="SUPFAM" id="SSF117916">
    <property type="entry name" value="Fe-S cluster assembly (FSCA) domain-like"/>
    <property type="match status" value="1"/>
</dbReference>
<dbReference type="Pfam" id="PF01883">
    <property type="entry name" value="FeS_assembly_P"/>
    <property type="match status" value="1"/>
</dbReference>
<dbReference type="GO" id="GO:0007059">
    <property type="term" value="P:chromosome segregation"/>
    <property type="evidence" value="ECO:0007669"/>
    <property type="project" value="UniProtKB-KW"/>
</dbReference>
<evidence type="ECO:0000313" key="6">
    <source>
        <dbReference type="Proteomes" id="UP000245884"/>
    </source>
</evidence>
<feature type="compositionally biased region" description="Polar residues" evidence="3">
    <location>
        <begin position="1"/>
        <end position="12"/>
    </location>
</feature>
<dbReference type="PANTHER" id="PTHR12377">
    <property type="entry name" value="CYTOSOLIC IRON-SULFUR ASSEMBLY COMPONENT 2B-RELATED"/>
    <property type="match status" value="1"/>
</dbReference>
<keyword evidence="6" id="KW-1185">Reference proteome</keyword>
<dbReference type="FunFam" id="3.30.300.130:FF:000005">
    <property type="entry name" value="Mitotic spindle-associated mmxd complex subunit"/>
    <property type="match status" value="1"/>
</dbReference>
<dbReference type="STRING" id="1569628.A0A316UQX0"/>
<evidence type="ECO:0000313" key="5">
    <source>
        <dbReference type="EMBL" id="PWN25525.1"/>
    </source>
</evidence>
<protein>
    <recommendedName>
        <fullName evidence="4">MIP18 family-like domain-containing protein</fullName>
    </recommendedName>
</protein>
<dbReference type="GO" id="GO:0140535">
    <property type="term" value="C:intracellular protein-containing complex"/>
    <property type="evidence" value="ECO:0007669"/>
    <property type="project" value="UniProtKB-ARBA"/>
</dbReference>
<evidence type="ECO:0000256" key="1">
    <source>
        <dbReference type="ARBA" id="ARBA00010381"/>
    </source>
</evidence>
<dbReference type="InterPro" id="IPR039796">
    <property type="entry name" value="MIP18"/>
</dbReference>
<evidence type="ECO:0000259" key="4">
    <source>
        <dbReference type="Pfam" id="PF01883"/>
    </source>
</evidence>
<dbReference type="Gene3D" id="3.30.300.130">
    <property type="entry name" value="Fe-S cluster assembly (FSCA)"/>
    <property type="match status" value="1"/>
</dbReference>
<evidence type="ECO:0000256" key="3">
    <source>
        <dbReference type="SAM" id="MobiDB-lite"/>
    </source>
</evidence>
<dbReference type="Gene3D" id="6.10.250.1280">
    <property type="match status" value="1"/>
</dbReference>
<reference evidence="5 6" key="1">
    <citation type="journal article" date="2018" name="Mol. Biol. Evol.">
        <title>Broad Genomic Sampling Reveals a Smut Pathogenic Ancestry of the Fungal Clade Ustilaginomycotina.</title>
        <authorList>
            <person name="Kijpornyongpan T."/>
            <person name="Mondo S.J."/>
            <person name="Barry K."/>
            <person name="Sandor L."/>
            <person name="Lee J."/>
            <person name="Lipzen A."/>
            <person name="Pangilinan J."/>
            <person name="LaButti K."/>
            <person name="Hainaut M."/>
            <person name="Henrissat B."/>
            <person name="Grigoriev I.V."/>
            <person name="Spatafora J.W."/>
            <person name="Aime M.C."/>
        </authorList>
    </citation>
    <scope>NUCLEOTIDE SEQUENCE [LARGE SCALE GENOMIC DNA]</scope>
    <source>
        <strain evidence="5 6">MCA 5214</strain>
    </source>
</reference>
<dbReference type="Proteomes" id="UP000245884">
    <property type="component" value="Unassembled WGS sequence"/>
</dbReference>
<accession>A0A316UQX0</accession>
<sequence length="230" mass="24902">MNATATKDNANPTVYRPAAAAAGSGSTSSSQDWWRDDAVHVADSKAPFYRSGDPATSVAINGMEIDGQDAELREEIDADEVFDLIRSVTDPEHPLTLEELAVVNAAHITVTRPGDHPGAPKYPCVRLEFTPTIPHCSMATLIGLSLRVRLLHALPPAYKVDILIRPGTHQSEMAINKQLNDKERVAAALENEHLFGVVKGCLESASRRGATEDEWARKADELAKEMGIAV</sequence>
<name>A0A316UQX0_9BASI</name>
<proteinExistence type="inferred from homology"/>
<feature type="compositionally biased region" description="Low complexity" evidence="3">
    <location>
        <begin position="18"/>
        <end position="30"/>
    </location>
</feature>
<dbReference type="GO" id="GO:1990229">
    <property type="term" value="C:iron-sulfur cluster assembly complex"/>
    <property type="evidence" value="ECO:0007669"/>
    <property type="project" value="UniProtKB-ARBA"/>
</dbReference>
<dbReference type="AlphaFoldDB" id="A0A316UQX0"/>
<keyword evidence="2" id="KW-0159">Chromosome partition</keyword>
<dbReference type="PANTHER" id="PTHR12377:SF0">
    <property type="entry name" value="CYTOSOLIC IRON-SULFUR ASSEMBLY COMPONENT 2B"/>
    <property type="match status" value="1"/>
</dbReference>
<organism evidence="5 6">
    <name type="scientific">Jaminaea rosea</name>
    <dbReference type="NCBI Taxonomy" id="1569628"/>
    <lineage>
        <taxon>Eukaryota</taxon>
        <taxon>Fungi</taxon>
        <taxon>Dikarya</taxon>
        <taxon>Basidiomycota</taxon>
        <taxon>Ustilaginomycotina</taxon>
        <taxon>Exobasidiomycetes</taxon>
        <taxon>Microstromatales</taxon>
        <taxon>Microstromatales incertae sedis</taxon>
        <taxon>Jaminaea</taxon>
    </lineage>
</organism>
<dbReference type="InterPro" id="IPR034904">
    <property type="entry name" value="FSCA_dom_sf"/>
</dbReference>
<feature type="region of interest" description="Disordered" evidence="3">
    <location>
        <begin position="1"/>
        <end position="31"/>
    </location>
</feature>
<gene>
    <name evidence="5" type="ORF">BDZ90DRAFT_255244</name>
</gene>